<dbReference type="SUPFAM" id="SSF46785">
    <property type="entry name" value="Winged helix' DNA-binding domain"/>
    <property type="match status" value="1"/>
</dbReference>
<dbReference type="GO" id="GO:0003700">
    <property type="term" value="F:DNA-binding transcription factor activity"/>
    <property type="evidence" value="ECO:0007669"/>
    <property type="project" value="InterPro"/>
</dbReference>
<reference evidence="6 7" key="1">
    <citation type="journal article" date="2018" name="Nat. Biotechnol.">
        <title>A standardized bacterial taxonomy based on genome phylogeny substantially revises the tree of life.</title>
        <authorList>
            <person name="Parks D.H."/>
            <person name="Chuvochina M."/>
            <person name="Waite D.W."/>
            <person name="Rinke C."/>
            <person name="Skarshewski A."/>
            <person name="Chaumeil P.A."/>
            <person name="Hugenholtz P."/>
        </authorList>
    </citation>
    <scope>NUCLEOTIDE SEQUENCE [LARGE SCALE GENOMIC DNA]</scope>
    <source>
        <strain evidence="6">UBA9169</strain>
    </source>
</reference>
<dbReference type="Gene3D" id="3.40.190.10">
    <property type="entry name" value="Periplasmic binding protein-like II"/>
    <property type="match status" value="2"/>
</dbReference>
<name>A0A348W822_9RHOB</name>
<dbReference type="AlphaFoldDB" id="A0A348W822"/>
<evidence type="ECO:0000313" key="7">
    <source>
        <dbReference type="Proteomes" id="UP000264719"/>
    </source>
</evidence>
<dbReference type="EMBL" id="DMVW01000028">
    <property type="protein sequence ID" value="HAR50684.1"/>
    <property type="molecule type" value="Genomic_DNA"/>
</dbReference>
<dbReference type="InterPro" id="IPR050176">
    <property type="entry name" value="LTTR"/>
</dbReference>
<proteinExistence type="inferred from homology"/>
<dbReference type="InterPro" id="IPR036390">
    <property type="entry name" value="WH_DNA-bd_sf"/>
</dbReference>
<keyword evidence="3" id="KW-0238">DNA-binding</keyword>
<keyword evidence="4" id="KW-0804">Transcription</keyword>
<sequence>MTPDFQLSHLRTLIAIDQEGSFSAASQKLGRTQSAVTQQMQSLEKIVGTPLFVTRGRRRELTEAGQTLLRHSHEIVSLCKQAMSASGLSQNTGVIKLGAPLEIANDLLPEIIQSFVERWPGVRVVLAVERSGILMKMLEEGALDLTLSTWRSGSTEGTRVRMLSVHWIAAKGWQHRPNEPLPLVVTDAPSMFRRIALSALDLDGWTYFEKFTSRTPAGIRFGIEAGIGITARTKSAFRSDIEILDTKLGLPSLPHVSYYLHRSLHKNRPEVEDLYGMILETAAKDAAVTP</sequence>
<protein>
    <submittedName>
        <fullName evidence="6">LysR family transcriptional regulator</fullName>
    </submittedName>
</protein>
<dbReference type="Gene3D" id="1.10.10.10">
    <property type="entry name" value="Winged helix-like DNA-binding domain superfamily/Winged helix DNA-binding domain"/>
    <property type="match status" value="1"/>
</dbReference>
<dbReference type="InterPro" id="IPR036388">
    <property type="entry name" value="WH-like_DNA-bd_sf"/>
</dbReference>
<evidence type="ECO:0000256" key="1">
    <source>
        <dbReference type="ARBA" id="ARBA00009437"/>
    </source>
</evidence>
<dbReference type="PANTHER" id="PTHR30579:SF7">
    <property type="entry name" value="HTH-TYPE TRANSCRIPTIONAL REGULATOR LRHA-RELATED"/>
    <property type="match status" value="1"/>
</dbReference>
<evidence type="ECO:0000256" key="2">
    <source>
        <dbReference type="ARBA" id="ARBA00023015"/>
    </source>
</evidence>
<organism evidence="6 7">
    <name type="scientific">Roseovarius nubinhibens</name>
    <dbReference type="NCBI Taxonomy" id="314263"/>
    <lineage>
        <taxon>Bacteria</taxon>
        <taxon>Pseudomonadati</taxon>
        <taxon>Pseudomonadota</taxon>
        <taxon>Alphaproteobacteria</taxon>
        <taxon>Rhodobacterales</taxon>
        <taxon>Roseobacteraceae</taxon>
        <taxon>Roseovarius</taxon>
    </lineage>
</organism>
<evidence type="ECO:0000259" key="5">
    <source>
        <dbReference type="PROSITE" id="PS50931"/>
    </source>
</evidence>
<evidence type="ECO:0000256" key="3">
    <source>
        <dbReference type="ARBA" id="ARBA00023125"/>
    </source>
</evidence>
<dbReference type="PANTHER" id="PTHR30579">
    <property type="entry name" value="TRANSCRIPTIONAL REGULATOR"/>
    <property type="match status" value="1"/>
</dbReference>
<feature type="domain" description="HTH lysR-type" evidence="5">
    <location>
        <begin position="5"/>
        <end position="62"/>
    </location>
</feature>
<dbReference type="GO" id="GO:0003677">
    <property type="term" value="F:DNA binding"/>
    <property type="evidence" value="ECO:0007669"/>
    <property type="project" value="UniProtKB-KW"/>
</dbReference>
<dbReference type="RefSeq" id="WP_339851039.1">
    <property type="nucleotide sequence ID" value="NZ_CAXAXR010000001.1"/>
</dbReference>
<evidence type="ECO:0000256" key="4">
    <source>
        <dbReference type="ARBA" id="ARBA00023163"/>
    </source>
</evidence>
<gene>
    <name evidence="6" type="ORF">DCS45_02250</name>
</gene>
<dbReference type="PRINTS" id="PR00039">
    <property type="entry name" value="HTHLYSR"/>
</dbReference>
<dbReference type="InterPro" id="IPR000847">
    <property type="entry name" value="LysR_HTH_N"/>
</dbReference>
<dbReference type="Proteomes" id="UP000264719">
    <property type="component" value="Unassembled WGS sequence"/>
</dbReference>
<dbReference type="SUPFAM" id="SSF53850">
    <property type="entry name" value="Periplasmic binding protein-like II"/>
    <property type="match status" value="1"/>
</dbReference>
<evidence type="ECO:0000313" key="6">
    <source>
        <dbReference type="EMBL" id="HAR50684.1"/>
    </source>
</evidence>
<dbReference type="Pfam" id="PF00126">
    <property type="entry name" value="HTH_1"/>
    <property type="match status" value="1"/>
</dbReference>
<accession>A0A348W822</accession>
<dbReference type="PROSITE" id="PS50931">
    <property type="entry name" value="HTH_LYSR"/>
    <property type="match status" value="1"/>
</dbReference>
<comment type="similarity">
    <text evidence="1">Belongs to the LysR transcriptional regulatory family.</text>
</comment>
<comment type="caution">
    <text evidence="6">The sequence shown here is derived from an EMBL/GenBank/DDBJ whole genome shotgun (WGS) entry which is preliminary data.</text>
</comment>
<keyword evidence="2" id="KW-0805">Transcription regulation</keyword>
<dbReference type="InterPro" id="IPR005119">
    <property type="entry name" value="LysR_subst-bd"/>
</dbReference>
<dbReference type="Pfam" id="PF03466">
    <property type="entry name" value="LysR_substrate"/>
    <property type="match status" value="1"/>
</dbReference>